<keyword evidence="1" id="KW-0812">Transmembrane</keyword>
<evidence type="ECO:0000313" key="3">
    <source>
        <dbReference type="Proteomes" id="UP000177159"/>
    </source>
</evidence>
<keyword evidence="1" id="KW-1133">Transmembrane helix</keyword>
<protein>
    <submittedName>
        <fullName evidence="2">Uncharacterized protein</fullName>
    </submittedName>
</protein>
<evidence type="ECO:0000313" key="2">
    <source>
        <dbReference type="EMBL" id="OGK22916.1"/>
    </source>
</evidence>
<proteinExistence type="predicted"/>
<dbReference type="Proteomes" id="UP000177159">
    <property type="component" value="Unassembled WGS sequence"/>
</dbReference>
<feature type="transmembrane region" description="Helical" evidence="1">
    <location>
        <begin position="20"/>
        <end position="45"/>
    </location>
</feature>
<evidence type="ECO:0000256" key="1">
    <source>
        <dbReference type="SAM" id="Phobius"/>
    </source>
</evidence>
<accession>A0A1F7GWG0</accession>
<reference evidence="2 3" key="1">
    <citation type="journal article" date="2016" name="Nat. Commun.">
        <title>Thousands of microbial genomes shed light on interconnected biogeochemical processes in an aquifer system.</title>
        <authorList>
            <person name="Anantharaman K."/>
            <person name="Brown C.T."/>
            <person name="Hug L.A."/>
            <person name="Sharon I."/>
            <person name="Castelle C.J."/>
            <person name="Probst A.J."/>
            <person name="Thomas B.C."/>
            <person name="Singh A."/>
            <person name="Wilkins M.J."/>
            <person name="Karaoz U."/>
            <person name="Brodie E.L."/>
            <person name="Williams K.H."/>
            <person name="Hubbard S.S."/>
            <person name="Banfield J.F."/>
        </authorList>
    </citation>
    <scope>NUCLEOTIDE SEQUENCE [LARGE SCALE GENOMIC DNA]</scope>
</reference>
<dbReference type="AlphaFoldDB" id="A0A1F7GWG0"/>
<keyword evidence="1" id="KW-0472">Membrane</keyword>
<dbReference type="EMBL" id="MFZM01000030">
    <property type="protein sequence ID" value="OGK22916.1"/>
    <property type="molecule type" value="Genomic_DNA"/>
</dbReference>
<name>A0A1F7GWG0_9BACT</name>
<organism evidence="2 3">
    <name type="scientific">Candidatus Roizmanbacteria bacterium RIFCSPHIGHO2_02_FULL_37_24</name>
    <dbReference type="NCBI Taxonomy" id="1802037"/>
    <lineage>
        <taxon>Bacteria</taxon>
        <taxon>Candidatus Roizmaniibacteriota</taxon>
    </lineage>
</organism>
<gene>
    <name evidence="2" type="ORF">A3C24_03585</name>
</gene>
<sequence>MEITINLLQQEKNYKRIENFLHIARMIVILFGAATFIALIVIFLLKRNISQLVDSKSSRKEQLLTELNQVQDLEAKVLLLNQKTQLMNQIVIQEPHYLDYYNTLKRYLPLATNSAQLGTITLDSKKSAQVQIEFAGIIPLSEFLGRIEEDDFKNSFKLAQISRISFSESVDEQLKLTLNVTFNE</sequence>
<comment type="caution">
    <text evidence="2">The sequence shown here is derived from an EMBL/GenBank/DDBJ whole genome shotgun (WGS) entry which is preliminary data.</text>
</comment>